<feature type="chain" id="PRO_5047126856" description="Secreted protein" evidence="1">
    <location>
        <begin position="30"/>
        <end position="135"/>
    </location>
</feature>
<sequence>MFRSRLAAATVTAALAAGAVVGLAPLAAAAPAAAVSSACVNDLQAAQASNDAAIAADQANDTKAAFSSNLSTATSLASALGDCAGQPPTVGANVLMASATNATAIVYNLLGAAGSALSSEQATASSIIQALASAT</sequence>
<evidence type="ECO:0000313" key="2">
    <source>
        <dbReference type="EMBL" id="GGV85876.1"/>
    </source>
</evidence>
<name>A0ABQ2VZT4_9ACTN</name>
<reference evidence="3" key="1">
    <citation type="journal article" date="2019" name="Int. J. Syst. Evol. Microbiol.">
        <title>The Global Catalogue of Microorganisms (GCM) 10K type strain sequencing project: providing services to taxonomists for standard genome sequencing and annotation.</title>
        <authorList>
            <consortium name="The Broad Institute Genomics Platform"/>
            <consortium name="The Broad Institute Genome Sequencing Center for Infectious Disease"/>
            <person name="Wu L."/>
            <person name="Ma J."/>
        </authorList>
    </citation>
    <scope>NUCLEOTIDE SEQUENCE [LARGE SCALE GENOMIC DNA]</scope>
    <source>
        <strain evidence="3">JCM 4376</strain>
    </source>
</reference>
<keyword evidence="3" id="KW-1185">Reference proteome</keyword>
<accession>A0ABQ2VZT4</accession>
<protein>
    <recommendedName>
        <fullName evidence="4">Secreted protein</fullName>
    </recommendedName>
</protein>
<gene>
    <name evidence="2" type="ORF">GCM10015535_33210</name>
</gene>
<evidence type="ECO:0008006" key="4">
    <source>
        <dbReference type="Google" id="ProtNLM"/>
    </source>
</evidence>
<keyword evidence="1" id="KW-0732">Signal</keyword>
<evidence type="ECO:0000313" key="3">
    <source>
        <dbReference type="Proteomes" id="UP000660675"/>
    </source>
</evidence>
<dbReference type="EMBL" id="BMTF01000009">
    <property type="protein sequence ID" value="GGV85876.1"/>
    <property type="molecule type" value="Genomic_DNA"/>
</dbReference>
<proteinExistence type="predicted"/>
<feature type="signal peptide" evidence="1">
    <location>
        <begin position="1"/>
        <end position="29"/>
    </location>
</feature>
<dbReference type="RefSeq" id="WP_189544484.1">
    <property type="nucleotide sequence ID" value="NZ_BMTF01000009.1"/>
</dbReference>
<comment type="caution">
    <text evidence="2">The sequence shown here is derived from an EMBL/GenBank/DDBJ whole genome shotgun (WGS) entry which is preliminary data.</text>
</comment>
<evidence type="ECO:0000256" key="1">
    <source>
        <dbReference type="SAM" id="SignalP"/>
    </source>
</evidence>
<dbReference type="Proteomes" id="UP000660675">
    <property type="component" value="Unassembled WGS sequence"/>
</dbReference>
<organism evidence="2 3">
    <name type="scientific">Streptomyces gelaticus</name>
    <dbReference type="NCBI Taxonomy" id="285446"/>
    <lineage>
        <taxon>Bacteria</taxon>
        <taxon>Bacillati</taxon>
        <taxon>Actinomycetota</taxon>
        <taxon>Actinomycetes</taxon>
        <taxon>Kitasatosporales</taxon>
        <taxon>Streptomycetaceae</taxon>
        <taxon>Streptomyces</taxon>
    </lineage>
</organism>